<dbReference type="Proteomes" id="UP001186047">
    <property type="component" value="Unassembled WGS sequence"/>
</dbReference>
<keyword evidence="1" id="KW-1133">Transmembrane helix</keyword>
<dbReference type="EMBL" id="JAWHVL010000015">
    <property type="protein sequence ID" value="MDV2632504.1"/>
    <property type="molecule type" value="Genomic_DNA"/>
</dbReference>
<feature type="transmembrane region" description="Helical" evidence="1">
    <location>
        <begin position="442"/>
        <end position="465"/>
    </location>
</feature>
<evidence type="ECO:0000313" key="3">
    <source>
        <dbReference type="EMBL" id="MDV2632504.1"/>
    </source>
</evidence>
<evidence type="ECO:0000313" key="4">
    <source>
        <dbReference type="Proteomes" id="UP001186047"/>
    </source>
</evidence>
<reference evidence="3" key="1">
    <citation type="submission" date="2023-10" db="EMBL/GenBank/DDBJ databases">
        <title>Production of high quality cheese from raw caw milk (raw cheese).</title>
        <authorList>
            <person name="Samouris G."/>
        </authorList>
    </citation>
    <scope>NUCLEOTIDE SEQUENCE</scope>
    <source>
        <strain evidence="3">M17-3</strain>
    </source>
</reference>
<keyword evidence="1" id="KW-0472">Membrane</keyword>
<name>A0AAE4NRV0_9LACT</name>
<dbReference type="NCBIfam" id="TIGR02675">
    <property type="entry name" value="tape_meas_nterm"/>
    <property type="match status" value="1"/>
</dbReference>
<proteinExistence type="predicted"/>
<sequence>MNELFKILGTIAIDGSSAENELNKTAGKAESVGSKIKASTIAIGTAIGELVVKGVQKIASYAGEAMNASDALNKYTSTMKFAGFKDADINRSRNVFKKYADDTVYDLNTITNTGAQLAANGIKNFQSLTLSAGNLNAVAGGNADTFKSVAMVMTQTAGAGKLTTENWNQLADAIPGASGMLQQAMKDNGAYTGNFRDAMQNGQITADEFNQAIEQLGNKPVAVEAAKSTQTFEGAIGNMQASVVTGLNNVIDAFGKGGMTNAITQFGSGVEGAFNTAVTWINKGKEVIGDFQARLKENGAIDSFKQLFSSIQIAIGTVKDIIGQLWQSFTGGASSKDIVKGLADNAKTLADKLTEVVNNVGAFLTKISDNGSIQRFADTVKSVGTALVVGVAALKGYQIAMAAMKVVQTVQLAFFAFFNVLQNGGTVLKAAQIAMQLFNVTILANPIPLIITAIAALVAGLIYFFTQTKTGQQIWQGFMNWLQSAWTSISSFFSGLWQGIIGFFRNAGSTAQNIWNSVVSFFQSIPGKISGFFSGIGSAIGGFFTSAGNNIRNIFNAVVSFVSSIPGRIIGFFSSVGSAIGGYFNNVSNNIRNAFNNAVSFVSGIPSKIAGFFSGIGGRIADFFRGIPNAIGAIFRGIKVPTLHISGSLNPIDWVKNGKMPKIDFYAKGGIMDGPTLFGFNGINPMIGGEAGREAILPLNEKVLGQIGKGISDASGGSSNGLIFNQYNYSPENIDARTASKYAKRDGKDMLRTLRIRGN</sequence>
<evidence type="ECO:0000259" key="2">
    <source>
        <dbReference type="Pfam" id="PF20155"/>
    </source>
</evidence>
<comment type="caution">
    <text evidence="3">The sequence shown here is derived from an EMBL/GenBank/DDBJ whole genome shotgun (WGS) entry which is preliminary data.</text>
</comment>
<feature type="transmembrane region" description="Helical" evidence="1">
    <location>
        <begin position="485"/>
        <end position="504"/>
    </location>
</feature>
<organism evidence="3 4">
    <name type="scientific">Lactococcus lactis</name>
    <dbReference type="NCBI Taxonomy" id="1358"/>
    <lineage>
        <taxon>Bacteria</taxon>
        <taxon>Bacillati</taxon>
        <taxon>Bacillota</taxon>
        <taxon>Bacilli</taxon>
        <taxon>Lactobacillales</taxon>
        <taxon>Streptococcaceae</taxon>
        <taxon>Lactococcus</taxon>
    </lineage>
</organism>
<dbReference type="Pfam" id="PF20155">
    <property type="entry name" value="TMP_3"/>
    <property type="match status" value="1"/>
</dbReference>
<feature type="domain" description="Tape measure protein N-terminal" evidence="2">
    <location>
        <begin position="64"/>
        <end position="250"/>
    </location>
</feature>
<keyword evidence="1" id="KW-0812">Transmembrane</keyword>
<dbReference type="AlphaFoldDB" id="A0AAE4NRV0"/>
<feature type="transmembrane region" description="Helical" evidence="1">
    <location>
        <begin position="399"/>
        <end position="421"/>
    </location>
</feature>
<protein>
    <submittedName>
        <fullName evidence="3">Tape measure protein</fullName>
    </submittedName>
</protein>
<gene>
    <name evidence="3" type="ORF">RZO31_06400</name>
</gene>
<dbReference type="InterPro" id="IPR013491">
    <property type="entry name" value="Tape_meas_N"/>
</dbReference>
<evidence type="ECO:0000256" key="1">
    <source>
        <dbReference type="SAM" id="Phobius"/>
    </source>
</evidence>
<dbReference type="RefSeq" id="WP_317059113.1">
    <property type="nucleotide sequence ID" value="NZ_JAWHVL010000015.1"/>
</dbReference>
<accession>A0AAE4NRV0</accession>